<sequence length="156" mass="18363">MRGMLKDEAQNVKDTNLREFLLLRFVIHRARCQERRWQGKSHSRTTRFRFLPVLQRSYGVLTCPRKEHIVLGRTSNPQYDTFEEDVVILNHWHNFGLLNQQLMVKGQIVSKLADRLNAEIVLGTTRNRRSCARAGIHISPRLHASLHLYMVLRMMC</sequence>
<evidence type="ECO:0000313" key="2">
    <source>
        <dbReference type="Proteomes" id="UP000054549"/>
    </source>
</evidence>
<dbReference type="OrthoDB" id="3248834at2759"/>
<dbReference type="Proteomes" id="UP000054549">
    <property type="component" value="Unassembled WGS sequence"/>
</dbReference>
<reference evidence="1 2" key="1">
    <citation type="submission" date="2014-04" db="EMBL/GenBank/DDBJ databases">
        <title>Evolutionary Origins and Diversification of the Mycorrhizal Mutualists.</title>
        <authorList>
            <consortium name="DOE Joint Genome Institute"/>
            <consortium name="Mycorrhizal Genomics Consortium"/>
            <person name="Kohler A."/>
            <person name="Kuo A."/>
            <person name="Nagy L.G."/>
            <person name="Floudas D."/>
            <person name="Copeland A."/>
            <person name="Barry K.W."/>
            <person name="Cichocki N."/>
            <person name="Veneault-Fourrey C."/>
            <person name="LaButti K."/>
            <person name="Lindquist E.A."/>
            <person name="Lipzen A."/>
            <person name="Lundell T."/>
            <person name="Morin E."/>
            <person name="Murat C."/>
            <person name="Riley R."/>
            <person name="Ohm R."/>
            <person name="Sun H."/>
            <person name="Tunlid A."/>
            <person name="Henrissat B."/>
            <person name="Grigoriev I.V."/>
            <person name="Hibbett D.S."/>
            <person name="Martin F."/>
        </authorList>
    </citation>
    <scope>NUCLEOTIDE SEQUENCE [LARGE SCALE GENOMIC DNA]</scope>
    <source>
        <strain evidence="1 2">Koide BX008</strain>
    </source>
</reference>
<organism evidence="1 2">
    <name type="scientific">Amanita muscaria (strain Koide BX008)</name>
    <dbReference type="NCBI Taxonomy" id="946122"/>
    <lineage>
        <taxon>Eukaryota</taxon>
        <taxon>Fungi</taxon>
        <taxon>Dikarya</taxon>
        <taxon>Basidiomycota</taxon>
        <taxon>Agaricomycotina</taxon>
        <taxon>Agaricomycetes</taxon>
        <taxon>Agaricomycetidae</taxon>
        <taxon>Agaricales</taxon>
        <taxon>Pluteineae</taxon>
        <taxon>Amanitaceae</taxon>
        <taxon>Amanita</taxon>
    </lineage>
</organism>
<evidence type="ECO:0000313" key="1">
    <source>
        <dbReference type="EMBL" id="KIL57171.1"/>
    </source>
</evidence>
<dbReference type="STRING" id="946122.A0A0C2WKF2"/>
<dbReference type="EMBL" id="KN818380">
    <property type="protein sequence ID" value="KIL57171.1"/>
    <property type="molecule type" value="Genomic_DNA"/>
</dbReference>
<accession>A0A0C2WKF2</accession>
<protein>
    <submittedName>
        <fullName evidence="1">Uncharacterized protein</fullName>
    </submittedName>
</protein>
<gene>
    <name evidence="1" type="ORF">M378DRAFT_1029734</name>
</gene>
<dbReference type="HOGENOM" id="CLU_1686092_0_0_1"/>
<dbReference type="InParanoid" id="A0A0C2WKF2"/>
<proteinExistence type="predicted"/>
<name>A0A0C2WKF2_AMAMK</name>
<dbReference type="AlphaFoldDB" id="A0A0C2WKF2"/>
<keyword evidence="2" id="KW-1185">Reference proteome</keyword>